<dbReference type="PROSITE" id="PS50889">
    <property type="entry name" value="S4"/>
    <property type="match status" value="1"/>
</dbReference>
<accession>A0A0D5LL78</accession>
<dbReference type="SUPFAM" id="SSF55174">
    <property type="entry name" value="Alpha-L RNA-binding motif"/>
    <property type="match status" value="1"/>
</dbReference>
<dbReference type="CDD" id="cd00165">
    <property type="entry name" value="S4"/>
    <property type="match status" value="1"/>
</dbReference>
<evidence type="ECO:0000256" key="1">
    <source>
        <dbReference type="PROSITE-ProRule" id="PRU00182"/>
    </source>
</evidence>
<dbReference type="OrthoDB" id="9797176at2"/>
<dbReference type="RefSeq" id="WP_045679310.1">
    <property type="nucleotide sequence ID" value="NZ_CP010803.1"/>
</dbReference>
<feature type="domain" description="RNA-binding S4" evidence="3">
    <location>
        <begin position="13"/>
        <end position="78"/>
    </location>
</feature>
<organism evidence="4 5">
    <name type="scientific">Martelella endophytica</name>
    <dbReference type="NCBI Taxonomy" id="1486262"/>
    <lineage>
        <taxon>Bacteria</taxon>
        <taxon>Pseudomonadati</taxon>
        <taxon>Pseudomonadota</taxon>
        <taxon>Alphaproteobacteria</taxon>
        <taxon>Hyphomicrobiales</taxon>
        <taxon>Aurantimonadaceae</taxon>
        <taxon>Martelella</taxon>
    </lineage>
</organism>
<feature type="region of interest" description="Disordered" evidence="2">
    <location>
        <begin position="84"/>
        <end position="133"/>
    </location>
</feature>
<evidence type="ECO:0000256" key="2">
    <source>
        <dbReference type="SAM" id="MobiDB-lite"/>
    </source>
</evidence>
<dbReference type="InterPro" id="IPR002942">
    <property type="entry name" value="S4_RNA-bd"/>
</dbReference>
<feature type="compositionally biased region" description="Basic and acidic residues" evidence="2">
    <location>
        <begin position="124"/>
        <end position="133"/>
    </location>
</feature>
<dbReference type="Gene3D" id="3.10.290.10">
    <property type="entry name" value="RNA-binding S4 domain"/>
    <property type="match status" value="1"/>
</dbReference>
<dbReference type="KEGG" id="mey:TM49_01985"/>
<dbReference type="EMBL" id="CP010803">
    <property type="protein sequence ID" value="AJY44725.1"/>
    <property type="molecule type" value="Genomic_DNA"/>
</dbReference>
<evidence type="ECO:0000259" key="3">
    <source>
        <dbReference type="SMART" id="SM00363"/>
    </source>
</evidence>
<dbReference type="GO" id="GO:0003723">
    <property type="term" value="F:RNA binding"/>
    <property type="evidence" value="ECO:0007669"/>
    <property type="project" value="UniProtKB-KW"/>
</dbReference>
<dbReference type="SMART" id="SM00363">
    <property type="entry name" value="S4"/>
    <property type="match status" value="1"/>
</dbReference>
<keyword evidence="5" id="KW-1185">Reference proteome</keyword>
<dbReference type="Proteomes" id="UP000032611">
    <property type="component" value="Chromosome"/>
</dbReference>
<protein>
    <submittedName>
        <fullName evidence="4">RNA-binding protein S4</fullName>
    </submittedName>
</protein>
<sequence>MADEAQQAPPGRQRIDKWLFFARIVKSRSLAQKLVQAGNVSLNDAKVARASAEVTAGDRLVVSLERRDVHLIVRAPGARRGPFAEASQLYDDVSPPPEERRRLSAFEQAQRVPGAGRPTKKERRAIDRLTGED</sequence>
<dbReference type="STRING" id="1486262.TM49_01985"/>
<gene>
    <name evidence="4" type="ORF">TM49_01985</name>
</gene>
<dbReference type="InterPro" id="IPR036986">
    <property type="entry name" value="S4_RNA-bd_sf"/>
</dbReference>
<reference evidence="4 5" key="1">
    <citation type="journal article" date="2015" name="Genome Announc.">
        <title>Complete genome sequence of Martelella endophytica YC6887, which has antifungal activity associated with a halophyte.</title>
        <authorList>
            <person name="Khan A."/>
            <person name="Khan H."/>
            <person name="Chung E.J."/>
            <person name="Hossain M.T."/>
            <person name="Chung Y.R."/>
        </authorList>
    </citation>
    <scope>NUCLEOTIDE SEQUENCE [LARGE SCALE GENOMIC DNA]</scope>
    <source>
        <strain evidence="4">YC6887</strain>
    </source>
</reference>
<evidence type="ECO:0000313" key="4">
    <source>
        <dbReference type="EMBL" id="AJY44725.1"/>
    </source>
</evidence>
<dbReference type="PATRIC" id="fig|1486262.3.peg.410"/>
<name>A0A0D5LL78_MAREN</name>
<dbReference type="AlphaFoldDB" id="A0A0D5LL78"/>
<dbReference type="Pfam" id="PF01479">
    <property type="entry name" value="S4"/>
    <property type="match status" value="1"/>
</dbReference>
<proteinExistence type="predicted"/>
<evidence type="ECO:0000313" key="5">
    <source>
        <dbReference type="Proteomes" id="UP000032611"/>
    </source>
</evidence>
<dbReference type="HOGENOM" id="CLU_101003_2_0_5"/>
<keyword evidence="1" id="KW-0694">RNA-binding</keyword>